<feature type="compositionally biased region" description="Polar residues" evidence="1">
    <location>
        <begin position="78"/>
        <end position="91"/>
    </location>
</feature>
<organism evidence="2 3">
    <name type="scientific">Elysia crispata</name>
    <name type="common">lettuce slug</name>
    <dbReference type="NCBI Taxonomy" id="231223"/>
    <lineage>
        <taxon>Eukaryota</taxon>
        <taxon>Metazoa</taxon>
        <taxon>Spiralia</taxon>
        <taxon>Lophotrochozoa</taxon>
        <taxon>Mollusca</taxon>
        <taxon>Gastropoda</taxon>
        <taxon>Heterobranchia</taxon>
        <taxon>Euthyneura</taxon>
        <taxon>Panpulmonata</taxon>
        <taxon>Sacoglossa</taxon>
        <taxon>Placobranchoidea</taxon>
        <taxon>Plakobranchidae</taxon>
        <taxon>Elysia</taxon>
    </lineage>
</organism>
<accession>A0AAE0YP17</accession>
<feature type="compositionally biased region" description="Basic and acidic residues" evidence="1">
    <location>
        <begin position="239"/>
        <end position="256"/>
    </location>
</feature>
<name>A0AAE0YP17_9GAST</name>
<gene>
    <name evidence="2" type="ORF">RRG08_024407</name>
</gene>
<comment type="caution">
    <text evidence="2">The sequence shown here is derived from an EMBL/GenBank/DDBJ whole genome shotgun (WGS) entry which is preliminary data.</text>
</comment>
<evidence type="ECO:0000313" key="3">
    <source>
        <dbReference type="Proteomes" id="UP001283361"/>
    </source>
</evidence>
<proteinExistence type="predicted"/>
<evidence type="ECO:0000256" key="1">
    <source>
        <dbReference type="SAM" id="MobiDB-lite"/>
    </source>
</evidence>
<dbReference type="AlphaFoldDB" id="A0AAE0YP17"/>
<keyword evidence="3" id="KW-1185">Reference proteome</keyword>
<feature type="compositionally biased region" description="Polar residues" evidence="1">
    <location>
        <begin position="61"/>
        <end position="70"/>
    </location>
</feature>
<feature type="region of interest" description="Disordered" evidence="1">
    <location>
        <begin position="239"/>
        <end position="311"/>
    </location>
</feature>
<evidence type="ECO:0000313" key="2">
    <source>
        <dbReference type="EMBL" id="KAK3753129.1"/>
    </source>
</evidence>
<feature type="region of interest" description="Disordered" evidence="1">
    <location>
        <begin position="1"/>
        <end position="110"/>
    </location>
</feature>
<feature type="compositionally biased region" description="Basic and acidic residues" evidence="1">
    <location>
        <begin position="92"/>
        <end position="104"/>
    </location>
</feature>
<feature type="compositionally biased region" description="Acidic residues" evidence="1">
    <location>
        <begin position="262"/>
        <end position="274"/>
    </location>
</feature>
<feature type="region of interest" description="Disordered" evidence="1">
    <location>
        <begin position="149"/>
        <end position="171"/>
    </location>
</feature>
<dbReference type="EMBL" id="JAWDGP010005718">
    <property type="protein sequence ID" value="KAK3753129.1"/>
    <property type="molecule type" value="Genomic_DNA"/>
</dbReference>
<reference evidence="2" key="1">
    <citation type="journal article" date="2023" name="G3 (Bethesda)">
        <title>A reference genome for the long-term kleptoplast-retaining sea slug Elysia crispata morphotype clarki.</title>
        <authorList>
            <person name="Eastman K.E."/>
            <person name="Pendleton A.L."/>
            <person name="Shaikh M.A."/>
            <person name="Suttiyut T."/>
            <person name="Ogas R."/>
            <person name="Tomko P."/>
            <person name="Gavelis G."/>
            <person name="Widhalm J.R."/>
            <person name="Wisecaver J.H."/>
        </authorList>
    </citation>
    <scope>NUCLEOTIDE SEQUENCE</scope>
    <source>
        <strain evidence="2">ECLA1</strain>
    </source>
</reference>
<sequence length="311" mass="34960">MNAPKQKSGIPLPVFQKTKTESNNSAPERARHEDEQPQNTDRNRSHKVSTHPQAAAKTKTHAGQKSQISETWADVKVESQSQKLRYQSQSDSSRRKEDMERQLQEAESQIGALTELIEKREKMLEEERSDAQSKVNELEDRLMDQEGVLAEQGIDPVTGQKVPVKDEDKKKVEVTKKITKKTVQAMRAKLQEMNRQTESFLADIENTMQYLGSLEDASERAGPFSEETKEMIARIAGDEEAIKQVYDENTEPRKDSSSNGESDNENVELEEENAGGDASQFFITGGAESQKDVIVNDESNQEDTPDAKEMG</sequence>
<dbReference type="Proteomes" id="UP001283361">
    <property type="component" value="Unassembled WGS sequence"/>
</dbReference>
<protein>
    <submittedName>
        <fullName evidence="2">Uncharacterized protein</fullName>
    </submittedName>
</protein>